<dbReference type="RefSeq" id="WP_196294333.1">
    <property type="nucleotide sequence ID" value="NZ_JADQDM010000010.1"/>
</dbReference>
<feature type="domain" description="Tetrapyrrole biosynthesis glutamyl-tRNA reductase dimerisation" evidence="10">
    <location>
        <begin position="320"/>
        <end position="416"/>
    </location>
</feature>
<dbReference type="PANTHER" id="PTHR43013">
    <property type="entry name" value="GLUTAMYL-TRNA REDUCTASE"/>
    <property type="match status" value="1"/>
</dbReference>
<comment type="similarity">
    <text evidence="2 8 9">Belongs to the glutamyl-tRNA reductase family.</text>
</comment>
<dbReference type="InterPro" id="IPR000343">
    <property type="entry name" value="4pyrrol_synth_GluRdtase"/>
</dbReference>
<dbReference type="InterPro" id="IPR015896">
    <property type="entry name" value="4pyrrol_synth_GluRdtase_dimer"/>
</dbReference>
<evidence type="ECO:0000259" key="11">
    <source>
        <dbReference type="Pfam" id="PF01488"/>
    </source>
</evidence>
<dbReference type="InterPro" id="IPR006151">
    <property type="entry name" value="Shikm_DH/Glu-tRNA_Rdtase"/>
</dbReference>
<dbReference type="SUPFAM" id="SSF69075">
    <property type="entry name" value="Glutamyl tRNA-reductase dimerization domain"/>
    <property type="match status" value="1"/>
</dbReference>
<dbReference type="Proteomes" id="UP000618931">
    <property type="component" value="Unassembled WGS sequence"/>
</dbReference>
<feature type="binding site" evidence="8">
    <location>
        <begin position="51"/>
        <end position="54"/>
    </location>
    <ligand>
        <name>substrate</name>
    </ligand>
</feature>
<feature type="active site" description="Nucleophile" evidence="8">
    <location>
        <position position="52"/>
    </location>
</feature>
<comment type="caution">
    <text evidence="13">The sequence shown here is derived from an EMBL/GenBank/DDBJ whole genome shotgun (WGS) entry which is preliminary data.</text>
</comment>
<evidence type="ECO:0000313" key="13">
    <source>
        <dbReference type="EMBL" id="MBF9222885.1"/>
    </source>
</evidence>
<dbReference type="Pfam" id="PF00745">
    <property type="entry name" value="GlutR_dimer"/>
    <property type="match status" value="1"/>
</dbReference>
<evidence type="ECO:0000256" key="6">
    <source>
        <dbReference type="ARBA" id="ARBA00023244"/>
    </source>
</evidence>
<comment type="pathway">
    <text evidence="1 8 9">Porphyrin-containing compound metabolism; protoporphyrin-IX biosynthesis; 5-aminolevulinate from L-glutamyl-tRNA(Glu): step 1/2.</text>
</comment>
<dbReference type="GO" id="GO:0008883">
    <property type="term" value="F:glutamyl-tRNA reductase activity"/>
    <property type="evidence" value="ECO:0007669"/>
    <property type="project" value="UniProtKB-EC"/>
</dbReference>
<evidence type="ECO:0000259" key="10">
    <source>
        <dbReference type="Pfam" id="PF00745"/>
    </source>
</evidence>
<comment type="caution">
    <text evidence="8">Lacks conserved residue(s) required for the propagation of feature annotation.</text>
</comment>
<dbReference type="CDD" id="cd05213">
    <property type="entry name" value="NAD_bind_Glutamyl_tRNA_reduct"/>
    <property type="match status" value="1"/>
</dbReference>
<sequence>MSHPFKAVSLSFKKAPLAIRELLSLDEAACRRFLHTLHNELGLSDLLVLSTCNRTEVYYAAEDDRSREVILALGHLKDRADIGQFLPYFDLLTDADAAVQHLFEVAMGLDAQVVGDLQISNQVKTAYQWAADADAAGPFLHRLLHTVFFTNKRVQTETSFRDGAASVSYAALELVEELTADVANPNVLVVGLGEIGADVCRHLAASKAFGSITLCNRTRAKAESLAEECGMNIVDFENLVPALKEADVIISSINRAEPFFTKELVQHLDVLSFKFFIDLSVPRSIAADVEQVPGVLVYNIDAIQSKASAALEMRLAAVPQVRAIIGESIAGLSEWSKEMMVSPIIQRVKASLEQLRQEELDRFQKKATPAESKLLDEATRSLMQKVLKQHVLQLKAACKRDDAGQLVELLGELFDLEKQPAAV</sequence>
<keyword evidence="4 8" id="KW-0521">NADP</keyword>
<dbReference type="Pfam" id="PF05201">
    <property type="entry name" value="GlutR_N"/>
    <property type="match status" value="1"/>
</dbReference>
<evidence type="ECO:0000256" key="7">
    <source>
        <dbReference type="ARBA" id="ARBA00047464"/>
    </source>
</evidence>
<comment type="function">
    <text evidence="8">Catalyzes the NADPH-dependent reduction of glutamyl-tRNA(Glu) to glutamate 1-semialdehyde (GSA).</text>
</comment>
<dbReference type="PIRSF" id="PIRSF000445">
    <property type="entry name" value="4pyrrol_synth_GluRdtase"/>
    <property type="match status" value="1"/>
</dbReference>
<evidence type="ECO:0000313" key="14">
    <source>
        <dbReference type="Proteomes" id="UP000618931"/>
    </source>
</evidence>
<dbReference type="NCBIfam" id="TIGR01035">
    <property type="entry name" value="hemA"/>
    <property type="match status" value="1"/>
</dbReference>
<dbReference type="Pfam" id="PF01488">
    <property type="entry name" value="Shikimate_DH"/>
    <property type="match status" value="1"/>
</dbReference>
<comment type="catalytic activity">
    <reaction evidence="7 8 9">
        <text>(S)-4-amino-5-oxopentanoate + tRNA(Glu) + NADP(+) = L-glutamyl-tRNA(Glu) + NADPH + H(+)</text>
        <dbReference type="Rhea" id="RHEA:12344"/>
        <dbReference type="Rhea" id="RHEA-COMP:9663"/>
        <dbReference type="Rhea" id="RHEA-COMP:9680"/>
        <dbReference type="ChEBI" id="CHEBI:15378"/>
        <dbReference type="ChEBI" id="CHEBI:57501"/>
        <dbReference type="ChEBI" id="CHEBI:57783"/>
        <dbReference type="ChEBI" id="CHEBI:58349"/>
        <dbReference type="ChEBI" id="CHEBI:78442"/>
        <dbReference type="ChEBI" id="CHEBI:78520"/>
        <dbReference type="EC" id="1.2.1.70"/>
    </reaction>
</comment>
<evidence type="ECO:0000256" key="5">
    <source>
        <dbReference type="ARBA" id="ARBA00023002"/>
    </source>
</evidence>
<comment type="domain">
    <text evidence="8">Possesses an unusual extended V-shaped dimeric structure with each monomer consisting of three distinct domains arranged along a curved 'spinal' alpha-helix. The N-terminal catalytic domain specifically recognizes the glutamate moiety of the substrate. The second domain is the NADPH-binding domain, and the third C-terminal domain is responsible for dimerization.</text>
</comment>
<dbReference type="InterPro" id="IPR036453">
    <property type="entry name" value="GluRdtase_dimer_dom_sf"/>
</dbReference>
<reference evidence="13 14" key="1">
    <citation type="submission" date="2020-11" db="EMBL/GenBank/DDBJ databases">
        <authorList>
            <person name="Kim M.K."/>
        </authorList>
    </citation>
    <scope>NUCLEOTIDE SEQUENCE [LARGE SCALE GENOMIC DNA]</scope>
    <source>
        <strain evidence="13 14">BT662</strain>
    </source>
</reference>
<feature type="binding site" evidence="8">
    <location>
        <begin position="191"/>
        <end position="196"/>
    </location>
    <ligand>
        <name>NADP(+)</name>
        <dbReference type="ChEBI" id="CHEBI:58349"/>
    </ligand>
</feature>
<gene>
    <name evidence="8" type="primary">hemA</name>
    <name evidence="13" type="ORF">I2H31_17405</name>
</gene>
<dbReference type="EMBL" id="JADQDM010000010">
    <property type="protein sequence ID" value="MBF9222885.1"/>
    <property type="molecule type" value="Genomic_DNA"/>
</dbReference>
<dbReference type="InterPro" id="IPR036343">
    <property type="entry name" value="GluRdtase_N_sf"/>
</dbReference>
<dbReference type="SUPFAM" id="SSF51735">
    <property type="entry name" value="NAD(P)-binding Rossmann-fold domains"/>
    <property type="match status" value="1"/>
</dbReference>
<proteinExistence type="inferred from homology"/>
<feature type="binding site" evidence="8">
    <location>
        <begin position="116"/>
        <end position="118"/>
    </location>
    <ligand>
        <name>substrate</name>
    </ligand>
</feature>
<feature type="domain" description="Quinate/shikimate 5-dehydrogenase/glutamyl-tRNA reductase" evidence="11">
    <location>
        <begin position="173"/>
        <end position="304"/>
    </location>
</feature>
<feature type="domain" description="Glutamyl-tRNA reductase N-terminal" evidence="12">
    <location>
        <begin position="8"/>
        <end position="158"/>
    </location>
</feature>
<dbReference type="InterPro" id="IPR036291">
    <property type="entry name" value="NAD(P)-bd_dom_sf"/>
</dbReference>
<protein>
    <recommendedName>
        <fullName evidence="3 8">Glutamyl-tRNA reductase</fullName>
        <shortName evidence="8">GluTR</shortName>
        <ecNumber evidence="3 8">1.2.1.70</ecNumber>
    </recommendedName>
</protein>
<evidence type="ECO:0000256" key="8">
    <source>
        <dbReference type="HAMAP-Rule" id="MF_00087"/>
    </source>
</evidence>
<dbReference type="Gene3D" id="3.40.50.720">
    <property type="entry name" value="NAD(P)-binding Rossmann-like Domain"/>
    <property type="match status" value="1"/>
</dbReference>
<evidence type="ECO:0000256" key="9">
    <source>
        <dbReference type="RuleBase" id="RU000584"/>
    </source>
</evidence>
<dbReference type="InterPro" id="IPR015895">
    <property type="entry name" value="4pyrrol_synth_GluRdtase_N"/>
</dbReference>
<comment type="miscellaneous">
    <text evidence="8">During catalysis, the active site Cys acts as a nucleophile attacking the alpha-carbonyl group of tRNA-bound glutamate with the formation of a thioester intermediate between enzyme and glutamate, and the concomitant release of tRNA(Glu). The thioester intermediate is finally reduced by direct hydride transfer from NADPH, to form the product GSA.</text>
</comment>
<comment type="subunit">
    <text evidence="8">Homodimer.</text>
</comment>
<evidence type="ECO:0000256" key="4">
    <source>
        <dbReference type="ARBA" id="ARBA00022857"/>
    </source>
</evidence>
<evidence type="ECO:0000256" key="1">
    <source>
        <dbReference type="ARBA" id="ARBA00005059"/>
    </source>
</evidence>
<accession>A0ABS0I7F7</accession>
<evidence type="ECO:0000256" key="2">
    <source>
        <dbReference type="ARBA" id="ARBA00005916"/>
    </source>
</evidence>
<dbReference type="Gene3D" id="3.30.460.30">
    <property type="entry name" value="Glutamyl-tRNA reductase, N-terminal domain"/>
    <property type="match status" value="1"/>
</dbReference>
<organism evidence="13 14">
    <name type="scientific">Hymenobacter ruricola</name>
    <dbReference type="NCBI Taxonomy" id="2791023"/>
    <lineage>
        <taxon>Bacteria</taxon>
        <taxon>Pseudomonadati</taxon>
        <taxon>Bacteroidota</taxon>
        <taxon>Cytophagia</taxon>
        <taxon>Cytophagales</taxon>
        <taxon>Hymenobacteraceae</taxon>
        <taxon>Hymenobacter</taxon>
    </lineage>
</organism>
<keyword evidence="5 8" id="KW-0560">Oxidoreductase</keyword>
<feature type="site" description="Important for activity" evidence="8">
    <location>
        <position position="101"/>
    </location>
</feature>
<dbReference type="SUPFAM" id="SSF69742">
    <property type="entry name" value="Glutamyl tRNA-reductase catalytic, N-terminal domain"/>
    <property type="match status" value="1"/>
</dbReference>
<dbReference type="PANTHER" id="PTHR43013:SF1">
    <property type="entry name" value="GLUTAMYL-TRNA REDUCTASE"/>
    <property type="match status" value="1"/>
</dbReference>
<evidence type="ECO:0000259" key="12">
    <source>
        <dbReference type="Pfam" id="PF05201"/>
    </source>
</evidence>
<keyword evidence="6 8" id="KW-0627">Porphyrin biosynthesis</keyword>
<dbReference type="EC" id="1.2.1.70" evidence="3 8"/>
<keyword evidence="14" id="KW-1185">Reference proteome</keyword>
<name>A0ABS0I7F7_9BACT</name>
<feature type="binding site" evidence="8">
    <location>
        <position position="122"/>
    </location>
    <ligand>
        <name>substrate</name>
    </ligand>
</feature>
<dbReference type="HAMAP" id="MF_00087">
    <property type="entry name" value="Glu_tRNA_reductase"/>
    <property type="match status" value="1"/>
</dbReference>
<evidence type="ECO:0000256" key="3">
    <source>
        <dbReference type="ARBA" id="ARBA00012970"/>
    </source>
</evidence>